<evidence type="ECO:0000313" key="20">
    <source>
        <dbReference type="EMBL" id="JAN17013.1"/>
    </source>
</evidence>
<evidence type="ECO:0000259" key="18">
    <source>
        <dbReference type="PROSITE" id="PS51016"/>
    </source>
</evidence>
<dbReference type="InterPro" id="IPR001609">
    <property type="entry name" value="Myosin_head_motor_dom-like"/>
</dbReference>
<evidence type="ECO:0000256" key="3">
    <source>
        <dbReference type="ARBA" id="ARBA00022443"/>
    </source>
</evidence>
<evidence type="ECO:0000256" key="6">
    <source>
        <dbReference type="ARBA" id="ARBA00022741"/>
    </source>
</evidence>
<comment type="similarity">
    <text evidence="2 13">Belongs to the TRAFAC class myosin-kinesin ATPase superfamily. Myosin family.</text>
</comment>
<dbReference type="InterPro" id="IPR038185">
    <property type="entry name" value="MyTH4_dom_sf"/>
</dbReference>
<evidence type="ECO:0000259" key="17">
    <source>
        <dbReference type="PROSITE" id="PS50057"/>
    </source>
</evidence>
<dbReference type="InterPro" id="IPR036961">
    <property type="entry name" value="Kinesin_motor_dom_sf"/>
</dbReference>
<keyword evidence="4" id="KW-0963">Cytoplasm</keyword>
<evidence type="ECO:0000256" key="11">
    <source>
        <dbReference type="ARBA" id="ARBA00023203"/>
    </source>
</evidence>
<dbReference type="Pfam" id="PF02174">
    <property type="entry name" value="IRS"/>
    <property type="match status" value="1"/>
</dbReference>
<keyword evidence="9 13" id="KW-0518">Myosin</keyword>
<dbReference type="PROSITE" id="PS50096">
    <property type="entry name" value="IQ"/>
    <property type="match status" value="3"/>
</dbReference>
<feature type="region of interest" description="Disordered" evidence="15">
    <location>
        <begin position="2274"/>
        <end position="2301"/>
    </location>
</feature>
<dbReference type="InterPro" id="IPR019749">
    <property type="entry name" value="Band_41_domain"/>
</dbReference>
<dbReference type="GO" id="GO:0005524">
    <property type="term" value="F:ATP binding"/>
    <property type="evidence" value="ECO:0007669"/>
    <property type="project" value="UniProtKB-UniRule"/>
</dbReference>
<feature type="domain" description="Myosin motor" evidence="19">
    <location>
        <begin position="266"/>
        <end position="972"/>
    </location>
</feature>
<evidence type="ECO:0000256" key="12">
    <source>
        <dbReference type="PROSITE-ProRule" id="PRU00192"/>
    </source>
</evidence>
<evidence type="ECO:0000259" key="19">
    <source>
        <dbReference type="PROSITE" id="PS51456"/>
    </source>
</evidence>
<dbReference type="InterPro" id="IPR000048">
    <property type="entry name" value="IQ_motif_EF-hand-BS"/>
</dbReference>
<comment type="subcellular location">
    <subcellularLocation>
        <location evidence="1">Cytoplasm</location>
    </subcellularLocation>
</comment>
<feature type="compositionally biased region" description="Polar residues" evidence="15">
    <location>
        <begin position="1487"/>
        <end position="1497"/>
    </location>
</feature>
<dbReference type="InterPro" id="IPR019748">
    <property type="entry name" value="FERM_central"/>
</dbReference>
<dbReference type="SMART" id="SM00295">
    <property type="entry name" value="B41"/>
    <property type="match status" value="1"/>
</dbReference>
<dbReference type="PROSITE" id="PS50002">
    <property type="entry name" value="SH3"/>
    <property type="match status" value="1"/>
</dbReference>
<keyword evidence="3 12" id="KW-0728">SH3 domain</keyword>
<dbReference type="EMBL" id="GDIQ01077724">
    <property type="protein sequence ID" value="JAN17013.1"/>
    <property type="molecule type" value="Transcribed_RNA"/>
</dbReference>
<keyword evidence="10 13" id="KW-0505">Motor protein</keyword>
<feature type="region of interest" description="Disordered" evidence="15">
    <location>
        <begin position="1413"/>
        <end position="1499"/>
    </location>
</feature>
<evidence type="ECO:0000256" key="7">
    <source>
        <dbReference type="ARBA" id="ARBA00022840"/>
    </source>
</evidence>
<dbReference type="Gene3D" id="2.30.30.40">
    <property type="entry name" value="SH3 Domains"/>
    <property type="match status" value="1"/>
</dbReference>
<dbReference type="OrthoDB" id="8182952at2759"/>
<dbReference type="GO" id="GO:0071944">
    <property type="term" value="C:cell periphery"/>
    <property type="evidence" value="ECO:0007669"/>
    <property type="project" value="UniProtKB-ARBA"/>
</dbReference>
<evidence type="ECO:0000256" key="10">
    <source>
        <dbReference type="ARBA" id="ARBA00023175"/>
    </source>
</evidence>
<feature type="region of interest" description="Actin-binding" evidence="13">
    <location>
        <begin position="846"/>
        <end position="868"/>
    </location>
</feature>
<dbReference type="SUPFAM" id="SSF52540">
    <property type="entry name" value="P-loop containing nucleoside triphosphate hydrolases"/>
    <property type="match status" value="1"/>
</dbReference>
<name>A0A0N8DZ43_9CRUS</name>
<dbReference type="Gene3D" id="6.20.240.20">
    <property type="match status" value="1"/>
</dbReference>
<evidence type="ECO:0000256" key="5">
    <source>
        <dbReference type="ARBA" id="ARBA00022737"/>
    </source>
</evidence>
<dbReference type="GO" id="GO:0005737">
    <property type="term" value="C:cytoplasm"/>
    <property type="evidence" value="ECO:0007669"/>
    <property type="project" value="UniProtKB-SubCell"/>
</dbReference>
<feature type="compositionally biased region" description="Polar residues" evidence="15">
    <location>
        <begin position="2369"/>
        <end position="2394"/>
    </location>
</feature>
<evidence type="ECO:0000256" key="8">
    <source>
        <dbReference type="ARBA" id="ARBA00023054"/>
    </source>
</evidence>
<feature type="region of interest" description="Disordered" evidence="15">
    <location>
        <begin position="1543"/>
        <end position="1566"/>
    </location>
</feature>
<feature type="domain" description="FERM" evidence="17">
    <location>
        <begin position="2985"/>
        <end position="3292"/>
    </location>
</feature>
<feature type="compositionally biased region" description="Polar residues" evidence="15">
    <location>
        <begin position="2002"/>
        <end position="2011"/>
    </location>
</feature>
<dbReference type="PRINTS" id="PR00193">
    <property type="entry name" value="MYOSINHEAVY"/>
</dbReference>
<dbReference type="Gene3D" id="3.10.20.90">
    <property type="entry name" value="Phosphatidylinositol 3-kinase Catalytic Subunit, Chain A, domain 1"/>
    <property type="match status" value="1"/>
</dbReference>
<evidence type="ECO:0000256" key="1">
    <source>
        <dbReference type="ARBA" id="ARBA00004496"/>
    </source>
</evidence>
<dbReference type="EMBL" id="GDIQ01043641">
    <property type="protein sequence ID" value="JAN51096.1"/>
    <property type="molecule type" value="Transcribed_RNA"/>
</dbReference>
<dbReference type="SUPFAM" id="SSF50729">
    <property type="entry name" value="PH domain-like"/>
    <property type="match status" value="1"/>
</dbReference>
<feature type="compositionally biased region" description="Acidic residues" evidence="15">
    <location>
        <begin position="1636"/>
        <end position="1646"/>
    </location>
</feature>
<accession>A0A0N8DZ43</accession>
<keyword evidence="7 13" id="KW-0067">ATP-binding</keyword>
<dbReference type="PROSITE" id="PS51456">
    <property type="entry name" value="MYOSIN_MOTOR"/>
    <property type="match status" value="1"/>
</dbReference>
<reference evidence="20" key="1">
    <citation type="submission" date="2015-10" db="EMBL/GenBank/DDBJ databases">
        <title>EvidentialGene: Evidence-directed Construction of Complete mRNA Transcriptomes without Genomes.</title>
        <authorList>
            <person name="Gilbert D.G."/>
        </authorList>
    </citation>
    <scope>NUCLEOTIDE SEQUENCE</scope>
</reference>
<dbReference type="SMART" id="SM00015">
    <property type="entry name" value="IQ"/>
    <property type="match status" value="3"/>
</dbReference>
<dbReference type="GO" id="GO:0016459">
    <property type="term" value="C:myosin complex"/>
    <property type="evidence" value="ECO:0007669"/>
    <property type="project" value="UniProtKB-KW"/>
</dbReference>
<dbReference type="SMART" id="SM00139">
    <property type="entry name" value="MyTH4"/>
    <property type="match status" value="2"/>
</dbReference>
<feature type="binding site" evidence="13">
    <location>
        <begin position="363"/>
        <end position="370"/>
    </location>
    <ligand>
        <name>ATP</name>
        <dbReference type="ChEBI" id="CHEBI:30616"/>
    </ligand>
</feature>
<feature type="region of interest" description="Disordered" evidence="15">
    <location>
        <begin position="1059"/>
        <end position="1088"/>
    </location>
</feature>
<dbReference type="SMART" id="SM00326">
    <property type="entry name" value="SH3"/>
    <property type="match status" value="1"/>
</dbReference>
<feature type="coiled-coil region" evidence="14">
    <location>
        <begin position="1027"/>
        <end position="1054"/>
    </location>
</feature>
<evidence type="ECO:0000256" key="4">
    <source>
        <dbReference type="ARBA" id="ARBA00022490"/>
    </source>
</evidence>
<dbReference type="InterPro" id="IPR051567">
    <property type="entry name" value="Unconventional_Myosin_ATPase"/>
</dbReference>
<feature type="region of interest" description="Disordered" evidence="15">
    <location>
        <begin position="166"/>
        <end position="185"/>
    </location>
</feature>
<dbReference type="GO" id="GO:0003774">
    <property type="term" value="F:cytoskeletal motor activity"/>
    <property type="evidence" value="ECO:0007669"/>
    <property type="project" value="UniProtKB-UniRule"/>
</dbReference>
<dbReference type="InterPro" id="IPR001452">
    <property type="entry name" value="SH3_domain"/>
</dbReference>
<feature type="region of interest" description="Disordered" evidence="15">
    <location>
        <begin position="2002"/>
        <end position="2082"/>
    </location>
</feature>
<keyword evidence="8 14" id="KW-0175">Coiled coil</keyword>
<feature type="compositionally biased region" description="Low complexity" evidence="15">
    <location>
        <begin position="1065"/>
        <end position="1087"/>
    </location>
</feature>
<dbReference type="SMART" id="SM00242">
    <property type="entry name" value="MYSc"/>
    <property type="match status" value="1"/>
</dbReference>
<feature type="compositionally biased region" description="Basic residues" evidence="15">
    <location>
        <begin position="2793"/>
        <end position="2803"/>
    </location>
</feature>
<dbReference type="Gene3D" id="3.40.850.10">
    <property type="entry name" value="Kinesin motor domain"/>
    <property type="match status" value="1"/>
</dbReference>
<dbReference type="InterPro" id="IPR002404">
    <property type="entry name" value="IRS_PTB"/>
</dbReference>
<feature type="compositionally biased region" description="Polar residues" evidence="15">
    <location>
        <begin position="1706"/>
        <end position="1717"/>
    </location>
</feature>
<dbReference type="InterPro" id="IPR000299">
    <property type="entry name" value="FERM_domain"/>
</dbReference>
<dbReference type="Pfam" id="PF00063">
    <property type="entry name" value="Myosin_head"/>
    <property type="match status" value="1"/>
</dbReference>
<dbReference type="PANTHER" id="PTHR22692">
    <property type="entry name" value="MYOSIN VII, XV"/>
    <property type="match status" value="1"/>
</dbReference>
<dbReference type="CDD" id="cd11884">
    <property type="entry name" value="SH3_MYO15"/>
    <property type="match status" value="1"/>
</dbReference>
<dbReference type="CDD" id="cd14473">
    <property type="entry name" value="FERM_B-lobe"/>
    <property type="match status" value="1"/>
</dbReference>
<feature type="region of interest" description="Disordered" evidence="15">
    <location>
        <begin position="2780"/>
        <end position="2810"/>
    </location>
</feature>
<dbReference type="GO" id="GO:0009887">
    <property type="term" value="P:animal organ morphogenesis"/>
    <property type="evidence" value="ECO:0007669"/>
    <property type="project" value="UniProtKB-ARBA"/>
</dbReference>
<feature type="region of interest" description="Disordered" evidence="15">
    <location>
        <begin position="2699"/>
        <end position="2751"/>
    </location>
</feature>
<dbReference type="GO" id="GO:0120025">
    <property type="term" value="C:plasma membrane bounded cell projection"/>
    <property type="evidence" value="ECO:0007669"/>
    <property type="project" value="UniProtKB-ARBA"/>
</dbReference>
<dbReference type="Pfam" id="PF00784">
    <property type="entry name" value="MyTH4"/>
    <property type="match status" value="2"/>
</dbReference>
<dbReference type="GO" id="GO:0009888">
    <property type="term" value="P:tissue development"/>
    <property type="evidence" value="ECO:0007669"/>
    <property type="project" value="UniProtKB-ARBA"/>
</dbReference>
<feature type="compositionally biased region" description="Basic and acidic residues" evidence="15">
    <location>
        <begin position="2012"/>
        <end position="2028"/>
    </location>
</feature>
<dbReference type="Pfam" id="PF07653">
    <property type="entry name" value="SH3_2"/>
    <property type="match status" value="1"/>
</dbReference>
<dbReference type="PROSITE" id="PS51016">
    <property type="entry name" value="MYTH4"/>
    <property type="match status" value="2"/>
</dbReference>
<dbReference type="Gene3D" id="1.20.58.530">
    <property type="match status" value="1"/>
</dbReference>
<dbReference type="PANTHER" id="PTHR22692:SF26">
    <property type="entry name" value="SH3 DOMAIN-CONTAINING PROTEIN"/>
    <property type="match status" value="1"/>
</dbReference>
<dbReference type="Gene3D" id="1.25.40.530">
    <property type="entry name" value="MyTH4 domain"/>
    <property type="match status" value="2"/>
</dbReference>
<dbReference type="GO" id="GO:0048731">
    <property type="term" value="P:system development"/>
    <property type="evidence" value="ECO:0007669"/>
    <property type="project" value="UniProtKB-ARBA"/>
</dbReference>
<dbReference type="CDD" id="cd13201">
    <property type="entry name" value="FERM_C_MyoXV"/>
    <property type="match status" value="1"/>
</dbReference>
<feature type="region of interest" description="Disordered" evidence="15">
    <location>
        <begin position="1587"/>
        <end position="1717"/>
    </location>
</feature>
<evidence type="ECO:0000256" key="13">
    <source>
        <dbReference type="PROSITE-ProRule" id="PRU00782"/>
    </source>
</evidence>
<dbReference type="Pfam" id="PF26570">
    <property type="entry name" value="MYO15"/>
    <property type="match status" value="1"/>
</dbReference>
<dbReference type="InterPro" id="IPR000857">
    <property type="entry name" value="MyTH4_dom"/>
</dbReference>
<feature type="domain" description="MyTH4" evidence="18">
    <location>
        <begin position="1173"/>
        <end position="1330"/>
    </location>
</feature>
<feature type="domain" description="MyTH4" evidence="18">
    <location>
        <begin position="2825"/>
        <end position="2980"/>
    </location>
</feature>
<dbReference type="Pfam" id="PF00612">
    <property type="entry name" value="IQ"/>
    <property type="match status" value="2"/>
</dbReference>
<feature type="compositionally biased region" description="Low complexity" evidence="15">
    <location>
        <begin position="2359"/>
        <end position="2368"/>
    </location>
</feature>
<evidence type="ECO:0000256" key="2">
    <source>
        <dbReference type="ARBA" id="ARBA00008314"/>
    </source>
</evidence>
<feature type="domain" description="SH3" evidence="16">
    <location>
        <begin position="2632"/>
        <end position="2694"/>
    </location>
</feature>
<evidence type="ECO:0000256" key="9">
    <source>
        <dbReference type="ARBA" id="ARBA00023123"/>
    </source>
</evidence>
<organism evidence="20">
    <name type="scientific">Daphnia magna</name>
    <dbReference type="NCBI Taxonomy" id="35525"/>
    <lineage>
        <taxon>Eukaryota</taxon>
        <taxon>Metazoa</taxon>
        <taxon>Ecdysozoa</taxon>
        <taxon>Arthropoda</taxon>
        <taxon>Crustacea</taxon>
        <taxon>Branchiopoda</taxon>
        <taxon>Diplostraca</taxon>
        <taxon>Cladocera</taxon>
        <taxon>Anomopoda</taxon>
        <taxon>Daphniidae</taxon>
        <taxon>Daphnia</taxon>
    </lineage>
</organism>
<proteinExistence type="inferred from homology"/>
<dbReference type="GO" id="GO:0003779">
    <property type="term" value="F:actin binding"/>
    <property type="evidence" value="ECO:0007669"/>
    <property type="project" value="UniProtKB-KW"/>
</dbReference>
<dbReference type="PROSITE" id="PS50057">
    <property type="entry name" value="FERM_3"/>
    <property type="match status" value="1"/>
</dbReference>
<dbReference type="FunFam" id="1.10.10.820:FF:000001">
    <property type="entry name" value="Myosin heavy chain"/>
    <property type="match status" value="1"/>
</dbReference>
<keyword evidence="11 13" id="KW-0009">Actin-binding</keyword>
<keyword evidence="6 13" id="KW-0547">Nucleotide-binding</keyword>
<dbReference type="Gene3D" id="1.10.10.820">
    <property type="match status" value="1"/>
</dbReference>
<dbReference type="InterPro" id="IPR027417">
    <property type="entry name" value="P-loop_NTPase"/>
</dbReference>
<dbReference type="InterPro" id="IPR041795">
    <property type="entry name" value="MyoXV_FERM_C"/>
</dbReference>
<sequence>MMERSEKNERVPPQRRMSFNYKWDVQQQSASVSFSSFGLTFKRPLDLLDESFERSDGSAPVSLIHLSQGQVYARQDLIDAQQRATLGDREKCHHFSIGEFFCPKLTRGQSERRRTEADPLDFPLSSGSYVDSGTVRLTEKRRFDPLLLEDYADQQYWQRQRQFPVRHRPLPNAPSSAVDDQGSNFDATQDRDVDEEYFHSRHLTLGEMVWFDPCNLGYMLPGVVTEYHRSAQVVTIQSAASPSNKPQTFTLTNLSSLKRREELGKDGVEDMIAISDLNEASLLWNLKVRYDAQNIYTYTGNILVSVNPYKMFDIYGLDMVKKYENQILGTLPPHLFAIGSAAYGRMMSRDVPGGEPQVVIISGESGAGKTEATKLIMQYLAAVNNSKVPGGSSSSAGSASRSSSSLVTEQILEASPLLESFGNATTVRNDNSSRFGKYTQIFFRNGAIAGAKITEYLLEKSRIVTHAADERNYHVFYEMLKGLRPEEKERYGLTAADNYFYLNQGGHCESATKHDGQDFKTLLSAMQILGFNAEEQDVIFRILASVLHLGNVFFHREALKHGQEGVKMGSDVEVRWVSHLLQLRMDGIVAALTTKTTEARNEKLHTPLNIDQALDARDAIAKALYSSLFGWLVNRVNSIVNKGERSTSINILDIFGFEDFPENSFEQLCINYANENLQFYFNKHIFKLEQQEYAKERIQWQTITFTDNQPVINLIAKKPIGVLHLLDDESNFPKATDASFLEKCHYNHALNELYFRPRMSSMEFGIKHYAGQVWYNADGFLDKNRDTLRPDVVDLLISSRIQMLSRMFQEMKKSHESSKVLNRGDGRFVTMKPRTATVAARFHDSLQALLESMSKCNPWFVRCLKPNREKLPMSFDLPVVLEQLRYTGMLETIRIRKTGYPVRMKFHQFIERYRCLLTRRERRNLARSQNPPGPDVCRIMLDRHAQGDQFQLGTSKVFMREAVEQQIERKRLDQMRDAAIKIQRAVRTHQLRKDFLIQRRSAVVIQAWVRRYQARKRFNTIRRGVILAQAQFRATRQRRLYKELRQELQRREAERVTAREFSIKQQQQQQQQQQQNQHNQQIQPQQNPRSIANDLEREAKALAGFNHLEIPAELAFIYSKLDDWQPIHSERNVVKVVGAVPSSDRERELPDDLDHHAFTKFTSIYFKSHLWGSKKDPIQTPLLPKNSEADTADSLAIFKLILRFANGPNAGSVNGNQAQWKREMALGNYIVHKGIVREQLRDEIYCQICNQTWRNEDPQAVARCWYLMANCLSAFPPSPVLYKYLLKYVSDHAYDGYRAICQQKLMHSYALDPPLARAYPPTVMEWKANRKCVNMALEARYPDDESRHAGVESWSTAESVASLLMRARGLEGSEAEGWTVSMAQDDEFFDLNGQDFVLDVVAELETPPAFPIHKGGHFLNSRNENESPYAHGQSRTPNGMSPSRNGQRNSKRQGRAQSSYAVHRDEPGRRSSGAIIGGKRFFKSEQNRSQAKMSRSLDNLLHVESGNEAEMTSKMGLSRSRLNDRYRSMDKLKASNRSLLVQRSESHRHSAGGHHPRPATAGGEAEWSKLGLSSSALNSRYFSQQNLKAGVRATDSDSSEPDEKPRRKKSSSSRSNGNTPSKRKGGRNADERTDGGDSDTGEDNGSDLDNCRQPAKTEEYYNGRNNGRFIKAPPPQANGKKGKGAVHSSRAYIETRNASESKEQLAKSSAMSDTSETVSLTSHVRRVRVPSQSSDVDQYLDDLFMPVLDGNIDEYSDARSLAASIKGGRVKRNEPADASDFVDSIIANIRPDEDLNGADDVISLAAAIQGGGKGLKDPGQNYSSPSREPAFQPIGVNIGTPQQSLGLMSPSPLLMPGFFGAYAGLPFPMPDPGLKYFNEIASVQQQQSSPMQPFSFPYTTSSPLPFFQLPSGFPSMGAPNSSNSGGPASGMDHASMQQNLSRAFLQSAVAQNMQIQQQLMAQNQALQQLLNTPALLHPSPLPPSTVTSTPLIMTVSPTSPALMHVSSTTSKARPDGKWRPAKKEAGHDEDNEQSGSRTVDIQDDSDLWRIEGPSTALARSSSRGQGDQVPAPILPKSRRESGLPVLEARQSFSRKQSSDKTPDYVSARKLSLSHEPTVFKGAPPPPPPPLPPEPIFGDPNASHHLMDTYGRAKTVRIGKWRWPPARTDDDPAAPQLTGSFLEFKMQQNQRRRSQENGQPFEGVEWDSFDMESEEVKTDDDVNESSNPISMFKHRERSVSPVRQLRDVKATPGSIGKLKISSEMRAKLELVTIAHQATTKPSNERPSELNDRPETGGVRKLEDNRRLMLQQQLSGRKWDTVEEVERITRRVSCDERTDLIKAVHQRPPADQVDRARRSSDMSSSNTRSSQFETAVQRSSSPPTTYYSMQDSNAQSLSNGLEPRLLASFPYHEEQRKTSIDDELAARALESIHTKLYGPLNAPFFTYNNVPWTLHVRKELFSPSENALVHPLGLHLIFCQVVQDTYNDACLRINRDDRAKMQQMLDNYGITPENATNGHHKITLKRNVVEMAKEWPLYFARLYPVSGTRQHADVQFLAVSHSGVRLVKRQQNGQSESLHVLQAFGFSDILNVTTPRSSNLQITLRTGGPLQFYTQRATLIRDLVHRFANEAEKEPLEYVKAVANYVTRESTLLSFHKGDVIQVVRDEQYVDKGWMFGKLDGRVGIFPADYVEPMSRAEARKISASSSRHTNQDDLYRVGAVSPGPHHDTSLDMTSSDNSRLDDPGSPTQPNDGKHSLLQFALYHFRQSPEKFEMLRHDDTLRSGVGDMHNVSKSEKKKSKNKKSKDRPESVAGADWTWKEQVDLVKFTKSPIQASLLQLDSNELNKLALEGFLSIMKYMGDYPMAKGQSEVDSVYTILMNCHKHETLRDETYCQIMKQTTNNKSSRPDSCQRGWRLFSITAAYFSCSEVLKPYLFKYLETAAYDKRRAYHGTAMVCLQNLRKTLRYGGRKNVPSIEEITAITAGRNSKRQMYRLPGGTERVINTKSTSVVQDIIEEICGVINVRSEQEMEEYSLYCIVEGDTFTMPLAREEYILDVTTELQKNQQVYYLIFCRSVWHYPMRLDNALYIEIVFNQIAPDYLEGLLLVMPGEQISQDCVYDIAKVAALLHRAADLDHMPTMKETKYLLPKPALSVRDIKPPQWVNLVQSSWKEVEHFKPSQAKAQVLEVLEKWSLFGSSFFAVRRDADPAERSEHILALNRNGVHFLDVITHETLMHYPYSEVISTRKVKSEEGPLFLDMKCGNLMQQRVTRIQTDQAHEISRLIRQYITIQQRIQQQSVKEESNLASR</sequence>
<dbReference type="SUPFAM" id="SSF50044">
    <property type="entry name" value="SH3-domain"/>
    <property type="match status" value="1"/>
</dbReference>
<dbReference type="InterPro" id="IPR011993">
    <property type="entry name" value="PH-like_dom_sf"/>
</dbReference>
<evidence type="ECO:0000256" key="14">
    <source>
        <dbReference type="SAM" id="Coils"/>
    </source>
</evidence>
<keyword evidence="5" id="KW-0677">Repeat</keyword>
<feature type="compositionally biased region" description="Basic and acidic residues" evidence="15">
    <location>
        <begin position="2281"/>
        <end position="2301"/>
    </location>
</feature>
<evidence type="ECO:0000256" key="15">
    <source>
        <dbReference type="SAM" id="MobiDB-lite"/>
    </source>
</evidence>
<dbReference type="InterPro" id="IPR059004">
    <property type="entry name" value="MYO15"/>
</dbReference>
<feature type="region of interest" description="Disordered" evidence="15">
    <location>
        <begin position="2338"/>
        <end position="2394"/>
    </location>
</feature>
<protein>
    <submittedName>
        <fullName evidence="20">Unconventional myosin-XV</fullName>
    </submittedName>
</protein>
<evidence type="ECO:0000259" key="16">
    <source>
        <dbReference type="PROSITE" id="PS50002"/>
    </source>
</evidence>
<feature type="compositionally biased region" description="Polar residues" evidence="15">
    <location>
        <begin position="1433"/>
        <end position="1448"/>
    </location>
</feature>
<dbReference type="Gene3D" id="1.20.5.190">
    <property type="match status" value="1"/>
</dbReference>
<dbReference type="FunFam" id="1.20.58.530:FF:000005">
    <property type="entry name" value="unconventional myosin-IXa isoform X1"/>
    <property type="match status" value="1"/>
</dbReference>
<dbReference type="InterPro" id="IPR036028">
    <property type="entry name" value="SH3-like_dom_sf"/>
</dbReference>
<dbReference type="Gene3D" id="1.20.120.720">
    <property type="entry name" value="Myosin VI head, motor domain, U50 subdomain"/>
    <property type="match status" value="1"/>
</dbReference>
<dbReference type="Gene3D" id="2.30.29.30">
    <property type="entry name" value="Pleckstrin-homology domain (PH domain)/Phosphotyrosine-binding domain (PTB)"/>
    <property type="match status" value="2"/>
</dbReference>
<dbReference type="CDD" id="cd23767">
    <property type="entry name" value="IQCD"/>
    <property type="match status" value="1"/>
</dbReference>